<evidence type="ECO:0000313" key="3">
    <source>
        <dbReference type="EMBL" id="KRP89520.1"/>
    </source>
</evidence>
<dbReference type="Gene3D" id="3.90.190.10">
    <property type="entry name" value="Protein tyrosine phosphatase superfamily"/>
    <property type="match status" value="1"/>
</dbReference>
<dbReference type="PANTHER" id="PTHR31126">
    <property type="entry name" value="TYROSINE-PROTEIN PHOSPHATASE"/>
    <property type="match status" value="1"/>
</dbReference>
<proteinExistence type="inferred from homology"/>
<dbReference type="SUPFAM" id="SSF52799">
    <property type="entry name" value="(Phosphotyrosine protein) phosphatases II"/>
    <property type="match status" value="1"/>
</dbReference>
<evidence type="ECO:0000313" key="4">
    <source>
        <dbReference type="Proteomes" id="UP000051380"/>
    </source>
</evidence>
<reference evidence="3 4" key="1">
    <citation type="submission" date="2015-09" db="EMBL/GenBank/DDBJ databases">
        <title>Draft Genome Sequence of the Strain BR 3267 (Bradyrhizobium yuanmingense) recommended as inoculant for cowpea in Brazil.</title>
        <authorList>
            <person name="Simoes-Araujo J.L."/>
            <person name="Zilli J.E."/>
        </authorList>
    </citation>
    <scope>NUCLEOTIDE SEQUENCE [LARGE SCALE GENOMIC DNA]</scope>
    <source>
        <strain evidence="3 4">BR3267</strain>
    </source>
</reference>
<dbReference type="GO" id="GO:0004721">
    <property type="term" value="F:phosphoprotein phosphatase activity"/>
    <property type="evidence" value="ECO:0007669"/>
    <property type="project" value="InterPro"/>
</dbReference>
<dbReference type="Pfam" id="PF13350">
    <property type="entry name" value="Y_phosphatase3"/>
    <property type="match status" value="1"/>
</dbReference>
<organism evidence="3 4">
    <name type="scientific">Bradyrhizobium yuanmingense</name>
    <dbReference type="NCBI Taxonomy" id="108015"/>
    <lineage>
        <taxon>Bacteria</taxon>
        <taxon>Pseudomonadati</taxon>
        <taxon>Pseudomonadota</taxon>
        <taxon>Alphaproteobacteria</taxon>
        <taxon>Hyphomicrobiales</taxon>
        <taxon>Nitrobacteraceae</taxon>
        <taxon>Bradyrhizobium</taxon>
    </lineage>
</organism>
<dbReference type="PROSITE" id="PS00383">
    <property type="entry name" value="TYR_PHOSPHATASE_1"/>
    <property type="match status" value="1"/>
</dbReference>
<dbReference type="AlphaFoldDB" id="A0A0R3BW02"/>
<dbReference type="InterPro" id="IPR026893">
    <property type="entry name" value="Tyr/Ser_Pase_IphP-type"/>
</dbReference>
<dbReference type="Proteomes" id="UP000051380">
    <property type="component" value="Unassembled WGS sequence"/>
</dbReference>
<protein>
    <recommendedName>
        <fullName evidence="2">Tyrosine specific protein phosphatases domain-containing protein</fullName>
    </recommendedName>
</protein>
<dbReference type="PROSITE" id="PS50056">
    <property type="entry name" value="TYR_PHOSPHATASE_2"/>
    <property type="match status" value="1"/>
</dbReference>
<evidence type="ECO:0000259" key="2">
    <source>
        <dbReference type="PROSITE" id="PS50056"/>
    </source>
</evidence>
<dbReference type="EMBL" id="LJYF01000039">
    <property type="protein sequence ID" value="KRP89520.1"/>
    <property type="molecule type" value="Genomic_DNA"/>
</dbReference>
<dbReference type="InterPro" id="IPR000387">
    <property type="entry name" value="Tyr_Pase_dom"/>
</dbReference>
<name>A0A0R3BW02_9BRAD</name>
<comment type="similarity">
    <text evidence="1">Belongs to the protein-tyrosine phosphatase family.</text>
</comment>
<dbReference type="PANTHER" id="PTHR31126:SF1">
    <property type="entry name" value="TYROSINE SPECIFIC PROTEIN PHOSPHATASES DOMAIN-CONTAINING PROTEIN"/>
    <property type="match status" value="1"/>
</dbReference>
<sequence>MDGKWLLEKRIYRSDALNALTPADLEEFARLGVRTVVDLRDARESDGAPDLIDPTAVRYERIPIFEDRLFERDFAKFPSLAALYQLIMDEHVHQLVRVMEILAEASEKPVLVHCTAGKDRTGLVVALLHATVGLTRERILEDYGASEKILGGRFEQRLRDLYRQIAVPPEILGDAPRHAPPSYLASTLEDMCSRGGSVREFLANKGFGASKQDQLVRNLTEQVTAQSAAV</sequence>
<comment type="caution">
    <text evidence="3">The sequence shown here is derived from an EMBL/GenBank/DDBJ whole genome shotgun (WGS) entry which is preliminary data.</text>
</comment>
<dbReference type="InterPro" id="IPR016130">
    <property type="entry name" value="Tyr_Pase_AS"/>
</dbReference>
<dbReference type="InterPro" id="IPR029021">
    <property type="entry name" value="Prot-tyrosine_phosphatase-like"/>
</dbReference>
<accession>A0A0R3BW02</accession>
<feature type="domain" description="Tyrosine specific protein phosphatases" evidence="2">
    <location>
        <begin position="93"/>
        <end position="127"/>
    </location>
</feature>
<evidence type="ECO:0000256" key="1">
    <source>
        <dbReference type="ARBA" id="ARBA00009580"/>
    </source>
</evidence>
<gene>
    <name evidence="3" type="ORF">AOQ72_00060</name>
</gene>